<evidence type="ECO:0000259" key="1">
    <source>
        <dbReference type="Pfam" id="PF05699"/>
    </source>
</evidence>
<name>A0AAD7YIT6_MYTSE</name>
<feature type="domain" description="HAT C-terminal dimerisation" evidence="1">
    <location>
        <begin position="5"/>
        <end position="81"/>
    </location>
</feature>
<proteinExistence type="predicted"/>
<dbReference type="Proteomes" id="UP001231518">
    <property type="component" value="Chromosome 24"/>
</dbReference>
<dbReference type="PANTHER" id="PTHR45913:SF21">
    <property type="entry name" value="DUF4371 DOMAIN-CONTAINING PROTEIN"/>
    <property type="match status" value="1"/>
</dbReference>
<dbReference type="EMBL" id="JARGEI010000018">
    <property type="protein sequence ID" value="KAJ8715784.1"/>
    <property type="molecule type" value="Genomic_DNA"/>
</dbReference>
<dbReference type="InterPro" id="IPR008906">
    <property type="entry name" value="HATC_C_dom"/>
</dbReference>
<dbReference type="GO" id="GO:0046983">
    <property type="term" value="F:protein dimerization activity"/>
    <property type="evidence" value="ECO:0007669"/>
    <property type="project" value="InterPro"/>
</dbReference>
<organism evidence="2 3">
    <name type="scientific">Mythimna separata</name>
    <name type="common">Oriental armyworm</name>
    <name type="synonym">Pseudaletia separata</name>
    <dbReference type="NCBI Taxonomy" id="271217"/>
    <lineage>
        <taxon>Eukaryota</taxon>
        <taxon>Metazoa</taxon>
        <taxon>Ecdysozoa</taxon>
        <taxon>Arthropoda</taxon>
        <taxon>Hexapoda</taxon>
        <taxon>Insecta</taxon>
        <taxon>Pterygota</taxon>
        <taxon>Neoptera</taxon>
        <taxon>Endopterygota</taxon>
        <taxon>Lepidoptera</taxon>
        <taxon>Glossata</taxon>
        <taxon>Ditrysia</taxon>
        <taxon>Noctuoidea</taxon>
        <taxon>Noctuidae</taxon>
        <taxon>Noctuinae</taxon>
        <taxon>Hadenini</taxon>
        <taxon>Mythimna</taxon>
    </lineage>
</organism>
<comment type="caution">
    <text evidence="2">The sequence shown here is derived from an EMBL/GenBank/DDBJ whole genome shotgun (WGS) entry which is preliminary data.</text>
</comment>
<protein>
    <recommendedName>
        <fullName evidence="1">HAT C-terminal dimerisation domain-containing protein</fullName>
    </recommendedName>
</protein>
<dbReference type="PANTHER" id="PTHR45913">
    <property type="entry name" value="EPM2A-INTERACTING PROTEIN 1"/>
    <property type="match status" value="1"/>
</dbReference>
<gene>
    <name evidence="2" type="ORF">PYW07_010266</name>
</gene>
<dbReference type="SUPFAM" id="SSF53098">
    <property type="entry name" value="Ribonuclease H-like"/>
    <property type="match status" value="1"/>
</dbReference>
<evidence type="ECO:0000313" key="3">
    <source>
        <dbReference type="Proteomes" id="UP001231518"/>
    </source>
</evidence>
<sequence>MIDFQENTVLKHKHAEVSCEEFWIKFVCGNKYPELKKIAMKLLTLFGSTYICEAAFSKMNFIKNKFRSQLTNEYLQDLMTIACTNYTPNFRHIVHNRKNHFSH</sequence>
<dbReference type="InterPro" id="IPR012337">
    <property type="entry name" value="RNaseH-like_sf"/>
</dbReference>
<keyword evidence="3" id="KW-1185">Reference proteome</keyword>
<dbReference type="AlphaFoldDB" id="A0AAD7YIT6"/>
<dbReference type="Pfam" id="PF05699">
    <property type="entry name" value="Dimer_Tnp_hAT"/>
    <property type="match status" value="1"/>
</dbReference>
<evidence type="ECO:0000313" key="2">
    <source>
        <dbReference type="EMBL" id="KAJ8715784.1"/>
    </source>
</evidence>
<accession>A0AAD7YIT6</accession>
<reference evidence="2" key="1">
    <citation type="submission" date="2023-03" db="EMBL/GenBank/DDBJ databases">
        <title>Chromosome-level genomes of two armyworms, Mythimna separata and Mythimna loreyi, provide insights into the biosynthesis and reception of sex pheromones.</title>
        <authorList>
            <person name="Zhao H."/>
        </authorList>
    </citation>
    <scope>NUCLEOTIDE SEQUENCE</scope>
    <source>
        <strain evidence="2">BeijingLab</strain>
        <tissue evidence="2">Pupa</tissue>
    </source>
</reference>